<dbReference type="EMBL" id="VSSQ01047699">
    <property type="protein sequence ID" value="MPN01706.1"/>
    <property type="molecule type" value="Genomic_DNA"/>
</dbReference>
<dbReference type="InterPro" id="IPR035647">
    <property type="entry name" value="EFG_III/V"/>
</dbReference>
<evidence type="ECO:0000259" key="4">
    <source>
        <dbReference type="SMART" id="SM00838"/>
    </source>
</evidence>
<dbReference type="SUPFAM" id="SSF54980">
    <property type="entry name" value="EF-G C-terminal domain-like"/>
    <property type="match status" value="2"/>
</dbReference>
<evidence type="ECO:0000313" key="5">
    <source>
        <dbReference type="EMBL" id="MPN01706.1"/>
    </source>
</evidence>
<evidence type="ECO:0000256" key="3">
    <source>
        <dbReference type="ARBA" id="ARBA00023134"/>
    </source>
</evidence>
<dbReference type="Gene3D" id="3.30.70.870">
    <property type="entry name" value="Elongation Factor G (Translational Gtpase), domain 3"/>
    <property type="match status" value="1"/>
</dbReference>
<gene>
    <name evidence="5" type="primary">typA_40</name>
    <name evidence="5" type="ORF">SDC9_148917</name>
</gene>
<organism evidence="5">
    <name type="scientific">bioreactor metagenome</name>
    <dbReference type="NCBI Taxonomy" id="1076179"/>
    <lineage>
        <taxon>unclassified sequences</taxon>
        <taxon>metagenomes</taxon>
        <taxon>ecological metagenomes</taxon>
    </lineage>
</organism>
<comment type="caution">
    <text evidence="5">The sequence shown here is derived from an EMBL/GenBank/DDBJ whole genome shotgun (WGS) entry which is preliminary data.</text>
</comment>
<dbReference type="Gene3D" id="2.40.50.250">
    <property type="entry name" value="bipa protein"/>
    <property type="match status" value="1"/>
</dbReference>
<dbReference type="CDD" id="cd03710">
    <property type="entry name" value="BipA_TypA_C"/>
    <property type="match status" value="1"/>
</dbReference>
<feature type="domain" description="Elongation factor EFG" evidence="4">
    <location>
        <begin position="55"/>
        <end position="140"/>
    </location>
</feature>
<dbReference type="SMART" id="SM00838">
    <property type="entry name" value="EFG_C"/>
    <property type="match status" value="1"/>
</dbReference>
<dbReference type="GO" id="GO:0005525">
    <property type="term" value="F:GTP binding"/>
    <property type="evidence" value="ECO:0007669"/>
    <property type="project" value="UniProtKB-KW"/>
</dbReference>
<dbReference type="GO" id="GO:0005739">
    <property type="term" value="C:mitochondrion"/>
    <property type="evidence" value="ECO:0007669"/>
    <property type="project" value="TreeGrafter"/>
</dbReference>
<sequence>MRVEETGTTDTFRVSGRGELHLSILIETMRRQGYEFAVSRPKVIMRKDEHGNTTEPIEELTIDVPTDYVGAVMEKLGQRKAELTDMTNQGENSVRLQFLVPARGLMGYRSELLTDTRGNGIMNHIFHDYEPYKGPIEERKTGSLVAHETGDTSSYGLFNTQDRGRLFFGSGIPVYEGQIVGENARTGDIVVNVCKKKHVTNMRASGSDDALRLTPPVTLSLEQCLEFIAEDELVEVTPKSIRMRKKILSKDLRMKNAKLDS</sequence>
<protein>
    <submittedName>
        <fullName evidence="5">GTP-binding protein TypA/BipA</fullName>
    </submittedName>
</protein>
<dbReference type="GO" id="GO:0032790">
    <property type="term" value="P:ribosome disassembly"/>
    <property type="evidence" value="ECO:0007669"/>
    <property type="project" value="TreeGrafter"/>
</dbReference>
<dbReference type="FunFam" id="2.40.50.250:FF:000001">
    <property type="entry name" value="GTP-binding protein TypA"/>
    <property type="match status" value="1"/>
</dbReference>
<dbReference type="PANTHER" id="PTHR43261">
    <property type="entry name" value="TRANSLATION ELONGATION FACTOR G-RELATED"/>
    <property type="match status" value="1"/>
</dbReference>
<name>A0A645EJT5_9ZZZZ</name>
<dbReference type="Pfam" id="PF21018">
    <property type="entry name" value="BipA_C"/>
    <property type="match status" value="1"/>
</dbReference>
<dbReference type="InterPro" id="IPR035651">
    <property type="entry name" value="BipA_V"/>
</dbReference>
<evidence type="ECO:0000256" key="1">
    <source>
        <dbReference type="ARBA" id="ARBA00022741"/>
    </source>
</evidence>
<reference evidence="5" key="1">
    <citation type="submission" date="2019-08" db="EMBL/GenBank/DDBJ databases">
        <authorList>
            <person name="Kucharzyk K."/>
            <person name="Murdoch R.W."/>
            <person name="Higgins S."/>
            <person name="Loffler F."/>
        </authorList>
    </citation>
    <scope>NUCLEOTIDE SEQUENCE</scope>
</reference>
<keyword evidence="3" id="KW-0342">GTP-binding</keyword>
<dbReference type="Pfam" id="PF00679">
    <property type="entry name" value="EFG_C"/>
    <property type="match status" value="1"/>
</dbReference>
<dbReference type="AlphaFoldDB" id="A0A645EJT5"/>
<keyword evidence="2" id="KW-0648">Protein biosynthesis</keyword>
<dbReference type="InterPro" id="IPR000640">
    <property type="entry name" value="EFG_V-like"/>
</dbReference>
<accession>A0A645EJT5</accession>
<dbReference type="PANTHER" id="PTHR43261:SF1">
    <property type="entry name" value="RIBOSOME-RELEASING FACTOR 2, MITOCHONDRIAL"/>
    <property type="match status" value="1"/>
</dbReference>
<evidence type="ECO:0000256" key="2">
    <source>
        <dbReference type="ARBA" id="ARBA00022917"/>
    </source>
</evidence>
<dbReference type="InterPro" id="IPR048876">
    <property type="entry name" value="BipA_C"/>
</dbReference>
<dbReference type="GO" id="GO:0003924">
    <property type="term" value="F:GTPase activity"/>
    <property type="evidence" value="ECO:0007669"/>
    <property type="project" value="TreeGrafter"/>
</dbReference>
<dbReference type="InterPro" id="IPR042116">
    <property type="entry name" value="TypA/BipA_C"/>
</dbReference>
<keyword evidence="1" id="KW-0547">Nucleotide-binding</keyword>
<dbReference type="GO" id="GO:0032543">
    <property type="term" value="P:mitochondrial translation"/>
    <property type="evidence" value="ECO:0007669"/>
    <property type="project" value="TreeGrafter"/>
</dbReference>
<dbReference type="FunFam" id="3.30.70.240:FF:000002">
    <property type="entry name" value="GTP-binding protein TypA"/>
    <property type="match status" value="1"/>
</dbReference>
<proteinExistence type="predicted"/>
<dbReference type="Gene3D" id="3.30.70.240">
    <property type="match status" value="1"/>
</dbReference>